<dbReference type="InterPro" id="IPR008271">
    <property type="entry name" value="Ser/Thr_kinase_AS"/>
</dbReference>
<evidence type="ECO:0000256" key="5">
    <source>
        <dbReference type="ARBA" id="ARBA00038035"/>
    </source>
</evidence>
<dbReference type="Gene3D" id="3.30.200.20">
    <property type="entry name" value="Phosphorylase Kinase, domain 1"/>
    <property type="match status" value="1"/>
</dbReference>
<keyword evidence="4 10" id="KW-0067">ATP-binding</keyword>
<dbReference type="RefSeq" id="XP_009826378.1">
    <property type="nucleotide sequence ID" value="XM_009828076.1"/>
</dbReference>
<evidence type="ECO:0000256" key="3">
    <source>
        <dbReference type="ARBA" id="ARBA00022777"/>
    </source>
</evidence>
<dbReference type="STRING" id="112090.W4GZD1"/>
<sequence>MDYRKRNRFESMNDDSYSKTAEGGQVAIAAAPSRRKQQRRQLQRAMSLPNIQLQMERKPDPPSIFPDVDVRSLRLAEVRSWVCPSVKSPPPSTTEPQVLATTPPIPPPTENLHLLEKHLDDAIEAMRIELSLDTGVMSKDGREVAPSNLLLPSHTAAANPVSTLGTSSSSLRKEGSVGGNGLTIMSSSTPTSSSVATASPHTPSPLPQAPASTPKKRFSLRLQLDDMPTPQQAENRANRAANRLLASRDAMDPTDTGPVSGMQKAMLAFRLSNHSGSDNDPSSPHDGGELGRFSNGSSYSPNHGRFTTQNVLVSEAGIASPDSSCLHLQENVVQVREVGRGASGVVYKAVHLPTLKVVAIKEIPVYGKSQRRQMVRELHALYANLVPLDDKNNRSSTAIRLPSPYIVSFYDAYVDKQKNCISLVMEYMGVGSLQDVVLKCGGIAEPLVARIAASVLRGLQHIHGNRMVHRDIKPHNLLLNHQGDIKISDFGLARTLNDNATQTKTFVGTLLYMAPERIGGGDYAYPSDIWSFGLVLVSVALGRYPLPTHDGFFGLVDSVANEGYLKLPPVFSDACRDFMDKCLAIEPEDRWTAEQLLRHPFLVQNPPETTLKLWKQFVDTICEPRRTELEDISDAVYSHIYQNIQNYTTTTTPQSDYGMSMLSDTPRHIMSVPPVERSLQLGLSKYLDLPASVVYDKFEEKRQLYKEKLWDDFTCFTPRSWSNSPGDGRRASLMGSAASSPHLPAKQQHPKTLPRRRPSFWQRMQESLKQTLGGASSSSTSKPSK</sequence>
<dbReference type="PROSITE" id="PS00107">
    <property type="entry name" value="PROTEIN_KINASE_ATP"/>
    <property type="match status" value="1"/>
</dbReference>
<proteinExistence type="inferred from homology"/>
<feature type="domain" description="Protein kinase" evidence="12">
    <location>
        <begin position="332"/>
        <end position="602"/>
    </location>
</feature>
<organism evidence="13">
    <name type="scientific">Aphanomyces astaci</name>
    <name type="common">Crayfish plague agent</name>
    <dbReference type="NCBI Taxonomy" id="112090"/>
    <lineage>
        <taxon>Eukaryota</taxon>
        <taxon>Sar</taxon>
        <taxon>Stramenopiles</taxon>
        <taxon>Oomycota</taxon>
        <taxon>Saprolegniomycetes</taxon>
        <taxon>Saprolegniales</taxon>
        <taxon>Verrucalvaceae</taxon>
        <taxon>Aphanomyces</taxon>
    </lineage>
</organism>
<gene>
    <name evidence="13" type="ORF">H257_03816</name>
</gene>
<feature type="compositionally biased region" description="Polar residues" evidence="11">
    <location>
        <begin position="762"/>
        <end position="775"/>
    </location>
</feature>
<comment type="catalytic activity">
    <reaction evidence="9">
        <text>L-tyrosyl-[protein] + ATP = O-phospho-L-tyrosyl-[protein] + ADP + H(+)</text>
        <dbReference type="Rhea" id="RHEA:10596"/>
        <dbReference type="Rhea" id="RHEA-COMP:10136"/>
        <dbReference type="Rhea" id="RHEA-COMP:20101"/>
        <dbReference type="ChEBI" id="CHEBI:15378"/>
        <dbReference type="ChEBI" id="CHEBI:30616"/>
        <dbReference type="ChEBI" id="CHEBI:46858"/>
        <dbReference type="ChEBI" id="CHEBI:61978"/>
        <dbReference type="ChEBI" id="CHEBI:456216"/>
        <dbReference type="EC" id="2.7.12.2"/>
    </reaction>
</comment>
<dbReference type="GO" id="GO:0004708">
    <property type="term" value="F:MAP kinase kinase activity"/>
    <property type="evidence" value="ECO:0007669"/>
    <property type="project" value="UniProtKB-EC"/>
</dbReference>
<reference evidence="13" key="1">
    <citation type="submission" date="2013-12" db="EMBL/GenBank/DDBJ databases">
        <title>The Genome Sequence of Aphanomyces astaci APO3.</title>
        <authorList>
            <consortium name="The Broad Institute Genomics Platform"/>
            <person name="Russ C."/>
            <person name="Tyler B."/>
            <person name="van West P."/>
            <person name="Dieguez-Uribeondo J."/>
            <person name="Young S.K."/>
            <person name="Zeng Q."/>
            <person name="Gargeya S."/>
            <person name="Fitzgerald M."/>
            <person name="Abouelleil A."/>
            <person name="Alvarado L."/>
            <person name="Chapman S.B."/>
            <person name="Gainer-Dewar J."/>
            <person name="Goldberg J."/>
            <person name="Griggs A."/>
            <person name="Gujja S."/>
            <person name="Hansen M."/>
            <person name="Howarth C."/>
            <person name="Imamovic A."/>
            <person name="Ireland A."/>
            <person name="Larimer J."/>
            <person name="McCowan C."/>
            <person name="Murphy C."/>
            <person name="Pearson M."/>
            <person name="Poon T.W."/>
            <person name="Priest M."/>
            <person name="Roberts A."/>
            <person name="Saif S."/>
            <person name="Shea T."/>
            <person name="Sykes S."/>
            <person name="Wortman J."/>
            <person name="Nusbaum C."/>
            <person name="Birren B."/>
        </authorList>
    </citation>
    <scope>NUCLEOTIDE SEQUENCE [LARGE SCALE GENOMIC DNA]</scope>
    <source>
        <strain evidence="13">APO3</strain>
    </source>
</reference>
<evidence type="ECO:0000256" key="1">
    <source>
        <dbReference type="ARBA" id="ARBA00022679"/>
    </source>
</evidence>
<dbReference type="PANTHER" id="PTHR48013">
    <property type="entry name" value="DUAL SPECIFICITY MITOGEN-ACTIVATED PROTEIN KINASE KINASE 5-RELATED"/>
    <property type="match status" value="1"/>
</dbReference>
<feature type="region of interest" description="Disordered" evidence="11">
    <location>
        <begin position="159"/>
        <end position="215"/>
    </location>
</feature>
<dbReference type="VEuPathDB" id="FungiDB:H257_03816"/>
<dbReference type="SMART" id="SM00220">
    <property type="entry name" value="S_TKc"/>
    <property type="match status" value="1"/>
</dbReference>
<dbReference type="PANTHER" id="PTHR48013:SF9">
    <property type="entry name" value="DUAL SPECIFICITY MITOGEN-ACTIVATED PROTEIN KINASE KINASE 5"/>
    <property type="match status" value="1"/>
</dbReference>
<dbReference type="SUPFAM" id="SSF56112">
    <property type="entry name" value="Protein kinase-like (PK-like)"/>
    <property type="match status" value="1"/>
</dbReference>
<evidence type="ECO:0000256" key="9">
    <source>
        <dbReference type="ARBA" id="ARBA00051693"/>
    </source>
</evidence>
<feature type="compositionally biased region" description="Polar residues" evidence="11">
    <location>
        <begin position="272"/>
        <end position="282"/>
    </location>
</feature>
<evidence type="ECO:0000259" key="12">
    <source>
        <dbReference type="PROSITE" id="PS50011"/>
    </source>
</evidence>
<feature type="region of interest" description="Disordered" evidence="11">
    <location>
        <begin position="272"/>
        <end position="302"/>
    </location>
</feature>
<feature type="compositionally biased region" description="Basic residues" evidence="11">
    <location>
        <begin position="33"/>
        <end position="42"/>
    </location>
</feature>
<dbReference type="Pfam" id="PF00069">
    <property type="entry name" value="Pkinase"/>
    <property type="match status" value="1"/>
</dbReference>
<comment type="catalytic activity">
    <reaction evidence="8">
        <text>L-threonyl-[protein] + ATP = O-phospho-L-threonyl-[protein] + ADP + H(+)</text>
        <dbReference type="Rhea" id="RHEA:46608"/>
        <dbReference type="Rhea" id="RHEA-COMP:11060"/>
        <dbReference type="Rhea" id="RHEA-COMP:11605"/>
        <dbReference type="ChEBI" id="CHEBI:15378"/>
        <dbReference type="ChEBI" id="CHEBI:30013"/>
        <dbReference type="ChEBI" id="CHEBI:30616"/>
        <dbReference type="ChEBI" id="CHEBI:61977"/>
        <dbReference type="ChEBI" id="CHEBI:456216"/>
        <dbReference type="EC" id="2.7.12.2"/>
    </reaction>
</comment>
<comment type="similarity">
    <text evidence="5">Belongs to the protein kinase superfamily. STE Ser/Thr protein kinase family. MAP kinase kinase subfamily.</text>
</comment>
<dbReference type="GO" id="GO:0005524">
    <property type="term" value="F:ATP binding"/>
    <property type="evidence" value="ECO:0007669"/>
    <property type="project" value="UniProtKB-UniRule"/>
</dbReference>
<dbReference type="Gene3D" id="1.10.510.10">
    <property type="entry name" value="Transferase(Phosphotransferase) domain 1"/>
    <property type="match status" value="1"/>
</dbReference>
<feature type="compositionally biased region" description="Basic and acidic residues" evidence="11">
    <location>
        <begin position="1"/>
        <end position="11"/>
    </location>
</feature>
<feature type="region of interest" description="Disordered" evidence="11">
    <location>
        <begin position="85"/>
        <end position="106"/>
    </location>
</feature>
<evidence type="ECO:0000256" key="4">
    <source>
        <dbReference type="ARBA" id="ARBA00022840"/>
    </source>
</evidence>
<dbReference type="InterPro" id="IPR000719">
    <property type="entry name" value="Prot_kinase_dom"/>
</dbReference>
<evidence type="ECO:0000256" key="6">
    <source>
        <dbReference type="ARBA" id="ARBA00038999"/>
    </source>
</evidence>
<dbReference type="PROSITE" id="PS50011">
    <property type="entry name" value="PROTEIN_KINASE_DOM"/>
    <property type="match status" value="1"/>
</dbReference>
<dbReference type="AlphaFoldDB" id="W4GZD1"/>
<dbReference type="InterPro" id="IPR017441">
    <property type="entry name" value="Protein_kinase_ATP_BS"/>
</dbReference>
<feature type="compositionally biased region" description="Low complexity" evidence="11">
    <location>
        <begin position="776"/>
        <end position="785"/>
    </location>
</feature>
<name>W4GZD1_APHAT</name>
<evidence type="ECO:0000256" key="11">
    <source>
        <dbReference type="SAM" id="MobiDB-lite"/>
    </source>
</evidence>
<dbReference type="EC" id="2.7.12.2" evidence="6"/>
<feature type="region of interest" description="Disordered" evidence="11">
    <location>
        <begin position="724"/>
        <end position="785"/>
    </location>
</feature>
<protein>
    <recommendedName>
        <fullName evidence="6">mitogen-activated protein kinase kinase</fullName>
        <ecNumber evidence="6">2.7.12.2</ecNumber>
    </recommendedName>
</protein>
<evidence type="ECO:0000256" key="7">
    <source>
        <dbReference type="ARBA" id="ARBA00049014"/>
    </source>
</evidence>
<evidence type="ECO:0000256" key="10">
    <source>
        <dbReference type="PROSITE-ProRule" id="PRU10141"/>
    </source>
</evidence>
<dbReference type="PROSITE" id="PS00108">
    <property type="entry name" value="PROTEIN_KINASE_ST"/>
    <property type="match status" value="1"/>
</dbReference>
<dbReference type="InterPro" id="IPR011009">
    <property type="entry name" value="Kinase-like_dom_sf"/>
</dbReference>
<feature type="compositionally biased region" description="Low complexity" evidence="11">
    <location>
        <begin position="186"/>
        <end position="201"/>
    </location>
</feature>
<feature type="compositionally biased region" description="Basic residues" evidence="11">
    <location>
        <begin position="748"/>
        <end position="758"/>
    </location>
</feature>
<dbReference type="GeneID" id="20805812"/>
<evidence type="ECO:0000313" key="13">
    <source>
        <dbReference type="EMBL" id="ETV84686.1"/>
    </source>
</evidence>
<keyword evidence="3 13" id="KW-0418">Kinase</keyword>
<evidence type="ECO:0000256" key="8">
    <source>
        <dbReference type="ARBA" id="ARBA00049299"/>
    </source>
</evidence>
<comment type="catalytic activity">
    <reaction evidence="7">
        <text>L-seryl-[protein] + ATP = O-phospho-L-seryl-[protein] + ADP + H(+)</text>
        <dbReference type="Rhea" id="RHEA:17989"/>
        <dbReference type="Rhea" id="RHEA-COMP:9863"/>
        <dbReference type="Rhea" id="RHEA-COMP:11604"/>
        <dbReference type="ChEBI" id="CHEBI:15378"/>
        <dbReference type="ChEBI" id="CHEBI:29999"/>
        <dbReference type="ChEBI" id="CHEBI:30616"/>
        <dbReference type="ChEBI" id="CHEBI:83421"/>
        <dbReference type="ChEBI" id="CHEBI:456216"/>
        <dbReference type="EC" id="2.7.12.2"/>
    </reaction>
</comment>
<keyword evidence="2 10" id="KW-0547">Nucleotide-binding</keyword>
<feature type="region of interest" description="Disordered" evidence="11">
    <location>
        <begin position="1"/>
        <end position="46"/>
    </location>
</feature>
<keyword evidence="13" id="KW-0723">Serine/threonine-protein kinase</keyword>
<feature type="compositionally biased region" description="Polar residues" evidence="11">
    <location>
        <begin position="160"/>
        <end position="170"/>
    </location>
</feature>
<feature type="binding site" evidence="10">
    <location>
        <position position="361"/>
    </location>
    <ligand>
        <name>ATP</name>
        <dbReference type="ChEBI" id="CHEBI:30616"/>
    </ligand>
</feature>
<evidence type="ECO:0000256" key="2">
    <source>
        <dbReference type="ARBA" id="ARBA00022741"/>
    </source>
</evidence>
<dbReference type="GO" id="GO:0004674">
    <property type="term" value="F:protein serine/threonine kinase activity"/>
    <property type="evidence" value="ECO:0007669"/>
    <property type="project" value="UniProtKB-KW"/>
</dbReference>
<keyword evidence="1" id="KW-0808">Transferase</keyword>
<accession>W4GZD1</accession>
<dbReference type="EMBL" id="KI913119">
    <property type="protein sequence ID" value="ETV84686.1"/>
    <property type="molecule type" value="Genomic_DNA"/>
</dbReference>
<dbReference type="OrthoDB" id="10252354at2759"/>